<feature type="domain" description="HTH LytTR-type" evidence="3">
    <location>
        <begin position="134"/>
        <end position="204"/>
    </location>
</feature>
<protein>
    <submittedName>
        <fullName evidence="4">Response regulator transcription factor</fullName>
    </submittedName>
</protein>
<evidence type="ECO:0000313" key="5">
    <source>
        <dbReference type="Proteomes" id="UP000612233"/>
    </source>
</evidence>
<dbReference type="Gene3D" id="3.40.50.2300">
    <property type="match status" value="1"/>
</dbReference>
<dbReference type="AlphaFoldDB" id="A0A927BG83"/>
<dbReference type="GO" id="GO:0003677">
    <property type="term" value="F:DNA binding"/>
    <property type="evidence" value="ECO:0007669"/>
    <property type="project" value="InterPro"/>
</dbReference>
<name>A0A927BG83_9BACT</name>
<dbReference type="Pfam" id="PF00072">
    <property type="entry name" value="Response_reg"/>
    <property type="match status" value="1"/>
</dbReference>
<dbReference type="Proteomes" id="UP000612233">
    <property type="component" value="Unassembled WGS sequence"/>
</dbReference>
<evidence type="ECO:0000259" key="3">
    <source>
        <dbReference type="PROSITE" id="PS50930"/>
    </source>
</evidence>
<keyword evidence="5" id="KW-1185">Reference proteome</keyword>
<dbReference type="SMART" id="SM00448">
    <property type="entry name" value="REC"/>
    <property type="match status" value="1"/>
</dbReference>
<dbReference type="RefSeq" id="WP_191006295.1">
    <property type="nucleotide sequence ID" value="NZ_JACXAD010000020.1"/>
</dbReference>
<dbReference type="PROSITE" id="PS50110">
    <property type="entry name" value="RESPONSE_REGULATORY"/>
    <property type="match status" value="1"/>
</dbReference>
<dbReference type="PANTHER" id="PTHR37299:SF1">
    <property type="entry name" value="STAGE 0 SPORULATION PROTEIN A HOMOLOG"/>
    <property type="match status" value="1"/>
</dbReference>
<dbReference type="PANTHER" id="PTHR37299">
    <property type="entry name" value="TRANSCRIPTIONAL REGULATOR-RELATED"/>
    <property type="match status" value="1"/>
</dbReference>
<dbReference type="InterPro" id="IPR011006">
    <property type="entry name" value="CheY-like_superfamily"/>
</dbReference>
<proteinExistence type="predicted"/>
<organism evidence="4 5">
    <name type="scientific">Hymenobacter montanus</name>
    <dbReference type="NCBI Taxonomy" id="2771359"/>
    <lineage>
        <taxon>Bacteria</taxon>
        <taxon>Pseudomonadati</taxon>
        <taxon>Bacteroidota</taxon>
        <taxon>Cytophagia</taxon>
        <taxon>Cytophagales</taxon>
        <taxon>Hymenobacteraceae</taxon>
        <taxon>Hymenobacter</taxon>
    </lineage>
</organism>
<feature type="domain" description="Response regulatory" evidence="2">
    <location>
        <begin position="2"/>
        <end position="115"/>
    </location>
</feature>
<evidence type="ECO:0000313" key="4">
    <source>
        <dbReference type="EMBL" id="MBD2769484.1"/>
    </source>
</evidence>
<comment type="caution">
    <text evidence="4">The sequence shown here is derived from an EMBL/GenBank/DDBJ whole genome shotgun (WGS) entry which is preliminary data.</text>
</comment>
<dbReference type="Pfam" id="PF04397">
    <property type="entry name" value="LytTR"/>
    <property type="match status" value="1"/>
</dbReference>
<feature type="modified residue" description="4-aspartylphosphate" evidence="1">
    <location>
        <position position="53"/>
    </location>
</feature>
<dbReference type="InterPro" id="IPR046947">
    <property type="entry name" value="LytR-like"/>
</dbReference>
<dbReference type="SMART" id="SM00850">
    <property type="entry name" value="LytTR"/>
    <property type="match status" value="1"/>
</dbReference>
<dbReference type="GO" id="GO:0000156">
    <property type="term" value="F:phosphorelay response regulator activity"/>
    <property type="evidence" value="ECO:0007669"/>
    <property type="project" value="InterPro"/>
</dbReference>
<evidence type="ECO:0000259" key="2">
    <source>
        <dbReference type="PROSITE" id="PS50110"/>
    </source>
</evidence>
<evidence type="ECO:0000256" key="1">
    <source>
        <dbReference type="PROSITE-ProRule" id="PRU00169"/>
    </source>
</evidence>
<sequence>MRCFIVEDELPAQRVLQKYLALIPGTEVVGTYQSAIEASAALQSTHVDTLFLDIRLPLLSGTDFLKTLVNSAKPNVIITTAYPEYAVEGFELDVVDYLVKPFSFERFLKAINKVRSFAATPGPVQLPSAVGPALFVNADKTLHKVLLVDILYLESVKDYVRIVLPEQKIMFLDNLKSWEEKLPAQQFARIHKSYIVNLDKIRKVHGNIVALPHAELPIGRTYRDDFFRRLQAAT</sequence>
<reference evidence="4" key="1">
    <citation type="submission" date="2020-09" db="EMBL/GenBank/DDBJ databases">
        <authorList>
            <person name="Kim M.K."/>
        </authorList>
    </citation>
    <scope>NUCLEOTIDE SEQUENCE</scope>
    <source>
        <strain evidence="4">BT664</strain>
    </source>
</reference>
<dbReference type="SUPFAM" id="SSF52172">
    <property type="entry name" value="CheY-like"/>
    <property type="match status" value="1"/>
</dbReference>
<dbReference type="EMBL" id="JACXAD010000020">
    <property type="protein sequence ID" value="MBD2769484.1"/>
    <property type="molecule type" value="Genomic_DNA"/>
</dbReference>
<accession>A0A927BG83</accession>
<dbReference type="PROSITE" id="PS50930">
    <property type="entry name" value="HTH_LYTTR"/>
    <property type="match status" value="1"/>
</dbReference>
<gene>
    <name evidence="4" type="ORF">IC235_16470</name>
</gene>
<dbReference type="Gene3D" id="2.40.50.1020">
    <property type="entry name" value="LytTr DNA-binding domain"/>
    <property type="match status" value="1"/>
</dbReference>
<dbReference type="InterPro" id="IPR001789">
    <property type="entry name" value="Sig_transdc_resp-reg_receiver"/>
</dbReference>
<dbReference type="InterPro" id="IPR007492">
    <property type="entry name" value="LytTR_DNA-bd_dom"/>
</dbReference>
<keyword evidence="1" id="KW-0597">Phosphoprotein</keyword>